<accession>A0A7D5XLB2</accession>
<dbReference type="AlphaFoldDB" id="A0A7D5XLB2"/>
<dbReference type="EMBL" id="CP058998">
    <property type="protein sequence ID" value="QLJ52666.1"/>
    <property type="molecule type" value="Genomic_DNA"/>
</dbReference>
<reference evidence="2" key="1">
    <citation type="submission" date="2020-07" db="EMBL/GenBank/DDBJ databases">
        <title>Metabolic diversity and evolutionary history of the archaeal phylum ###Micrarchaeota### uncovered from a freshwater lake metagenome.</title>
        <authorList>
            <person name="Kadnikov V.V."/>
            <person name="Savvichev A.S."/>
            <person name="Mardanov A.V."/>
            <person name="Beletsky A.V."/>
            <person name="Chupakov A.V."/>
            <person name="Kokryatskaya N.M."/>
            <person name="Pimenov N.V."/>
            <person name="Ravin N.V."/>
        </authorList>
    </citation>
    <scope>NUCLEOTIDE SEQUENCE [LARGE SCALE GENOMIC DNA]</scope>
</reference>
<dbReference type="Proteomes" id="UP000510821">
    <property type="component" value="Chromosome"/>
</dbReference>
<name>A0A7D5XLB2_FERL1</name>
<proteinExistence type="predicted"/>
<organism evidence="1 2">
    <name type="scientific">Fermentimicrarchaeum limneticum</name>
    <dbReference type="NCBI Taxonomy" id="2795018"/>
    <lineage>
        <taxon>Archaea</taxon>
        <taxon>Candidatus Micrarchaeota</taxon>
        <taxon>Candidatus Fermentimicrarchaeales</taxon>
        <taxon>Candidatus Fermentimicrarchaeaceae</taxon>
        <taxon>Candidatus Fermentimicrarchaeum</taxon>
    </lineage>
</organism>
<protein>
    <submittedName>
        <fullName evidence="1">Uncharacterized protein</fullName>
    </submittedName>
</protein>
<dbReference type="KEGG" id="flt:Sv326_0491"/>
<sequence>MGNLLAQIISSKAKTSLSITSNKLLVYAHKDPEKRREFARRYYKAYREKYGDKVRAYPREHRKKNIEKARAYEREWRGRNVERERAKDREYYQKHKEDISIVKGEEVSR</sequence>
<evidence type="ECO:0000313" key="1">
    <source>
        <dbReference type="EMBL" id="QLJ52666.1"/>
    </source>
</evidence>
<evidence type="ECO:0000313" key="2">
    <source>
        <dbReference type="Proteomes" id="UP000510821"/>
    </source>
</evidence>
<gene>
    <name evidence="1" type="ORF">Sv326_0491</name>
</gene>